<keyword evidence="3" id="KW-1185">Reference proteome</keyword>
<protein>
    <submittedName>
        <fullName evidence="2">DUF4384 domain-containing protein</fullName>
    </submittedName>
</protein>
<evidence type="ECO:0000313" key="3">
    <source>
        <dbReference type="Proteomes" id="UP000266302"/>
    </source>
</evidence>
<dbReference type="AlphaFoldDB" id="A0A398C7R3"/>
<dbReference type="OrthoDB" id="7052188at2"/>
<sequence length="574" mass="61777">MTKRNATSGSEHHPAPAACNWLAATMTAAVLLAGCATPLDARKDTEYQSHASVADRPVVRPVRSVSSFSESLVCMDRMLREAQLPTTLITSKQFIDFSGKVPVATKEMVTTSLSQMSRLSNAFRFVDFEVDIARQDTVQNLTTILLNNNQMQLQRPALYVSGAIAFVDQSVINNTMDAGVSGPRVDLGYSRSRSATIIGLEVHLGDFRTRTLIPGIDSANEVVTGSGGEGLDVGGRIGTYGVKFNVGHDYAVGTGAAMRTLVDLAMIEVVGKWARVPYWQCLTLDQANPHFQRTMQEWYSESGPDGQFNLVKASLVSQGYLPRESENLSTNHPLMRRALARFQADRRLTVSGIVDFPTYEAALNHFVTLDEAGALSRIGWNSSGPEAVAVADGATAPAIGLTTAKPWSIDLQVENPQPAGERPAFTVGEQVFLSATVSRASHLYCYYADSAGAVMRLLPNGLQPSSLVSANEAIRIPDWMAPNPGFILEAGRPGTEGVICIATQEDAAPKLPTDMQVPALTVMNGVRGTQGVLERFAAVTGENGQVSQAIQWVVQPRRPSPPPTAAVPQRPARQ</sequence>
<comment type="caution">
    <text evidence="2">The sequence shown here is derived from an EMBL/GenBank/DDBJ whole genome shotgun (WGS) entry which is preliminary data.</text>
</comment>
<dbReference type="EMBL" id="QXJC01000001">
    <property type="protein sequence ID" value="RID99135.1"/>
    <property type="molecule type" value="Genomic_DNA"/>
</dbReference>
<gene>
    <name evidence="2" type="ORF">D3F03_01410</name>
</gene>
<dbReference type="RefSeq" id="WP_119107586.1">
    <property type="nucleotide sequence ID" value="NZ_QXJC01000001.1"/>
</dbReference>
<dbReference type="PROSITE" id="PS51257">
    <property type="entry name" value="PROKAR_LIPOPROTEIN"/>
    <property type="match status" value="1"/>
</dbReference>
<accession>A0A398C7R3</accession>
<dbReference type="Proteomes" id="UP000266302">
    <property type="component" value="Unassembled WGS sequence"/>
</dbReference>
<feature type="domain" description="DUF4384" evidence="1">
    <location>
        <begin position="425"/>
        <end position="505"/>
    </location>
</feature>
<reference evidence="2 3" key="1">
    <citation type="submission" date="2018-09" db="EMBL/GenBank/DDBJ databases">
        <title>Draft genome of Simplicispira sp. NY-02.</title>
        <authorList>
            <person name="Im W.T."/>
        </authorList>
    </citation>
    <scope>NUCLEOTIDE SEQUENCE [LARGE SCALE GENOMIC DNA]</scope>
    <source>
        <strain evidence="2 3">NY-02</strain>
    </source>
</reference>
<dbReference type="InterPro" id="IPR025493">
    <property type="entry name" value="DUF4384"/>
</dbReference>
<dbReference type="InterPro" id="IPR036365">
    <property type="entry name" value="PGBD-like_sf"/>
</dbReference>
<dbReference type="Pfam" id="PF14326">
    <property type="entry name" value="DUF4384"/>
    <property type="match status" value="1"/>
</dbReference>
<evidence type="ECO:0000259" key="1">
    <source>
        <dbReference type="Pfam" id="PF14326"/>
    </source>
</evidence>
<name>A0A398C7R3_9BURK</name>
<organism evidence="2 3">
    <name type="scientific">Simplicispira hankyongi</name>
    <dbReference type="NCBI Taxonomy" id="2315688"/>
    <lineage>
        <taxon>Bacteria</taxon>
        <taxon>Pseudomonadati</taxon>
        <taxon>Pseudomonadota</taxon>
        <taxon>Betaproteobacteria</taxon>
        <taxon>Burkholderiales</taxon>
        <taxon>Comamonadaceae</taxon>
        <taxon>Simplicispira</taxon>
    </lineage>
</organism>
<evidence type="ECO:0000313" key="2">
    <source>
        <dbReference type="EMBL" id="RID99135.1"/>
    </source>
</evidence>
<dbReference type="SUPFAM" id="SSF47090">
    <property type="entry name" value="PGBD-like"/>
    <property type="match status" value="1"/>
</dbReference>
<proteinExistence type="predicted"/>